<gene>
    <name evidence="2" type="ORF">UR52_C0001G0038</name>
</gene>
<feature type="transmembrane region" description="Helical" evidence="1">
    <location>
        <begin position="103"/>
        <end position="119"/>
    </location>
</feature>
<evidence type="ECO:0000313" key="3">
    <source>
        <dbReference type="Proteomes" id="UP000034176"/>
    </source>
</evidence>
<name>A0A0G0ASA5_9BACT</name>
<feature type="transmembrane region" description="Helical" evidence="1">
    <location>
        <begin position="125"/>
        <end position="146"/>
    </location>
</feature>
<proteinExistence type="predicted"/>
<feature type="transmembrane region" description="Helical" evidence="1">
    <location>
        <begin position="153"/>
        <end position="181"/>
    </location>
</feature>
<feature type="transmembrane region" description="Helical" evidence="1">
    <location>
        <begin position="214"/>
        <end position="232"/>
    </location>
</feature>
<dbReference type="AlphaFoldDB" id="A0A0G0ASA5"/>
<keyword evidence="1" id="KW-0472">Membrane</keyword>
<evidence type="ECO:0000313" key="2">
    <source>
        <dbReference type="EMBL" id="KKP59958.1"/>
    </source>
</evidence>
<feature type="transmembrane region" description="Helical" evidence="1">
    <location>
        <begin position="336"/>
        <end position="353"/>
    </location>
</feature>
<keyword evidence="1" id="KW-0812">Transmembrane</keyword>
<feature type="transmembrane region" description="Helical" evidence="1">
    <location>
        <begin position="282"/>
        <end position="299"/>
    </location>
</feature>
<comment type="caution">
    <text evidence="2">The sequence shown here is derived from an EMBL/GenBank/DDBJ whole genome shotgun (WGS) entry which is preliminary data.</text>
</comment>
<protein>
    <submittedName>
        <fullName evidence="2">Tetratricopeptide TPR_1 repeat-containing protein</fullName>
    </submittedName>
</protein>
<reference evidence="2 3" key="1">
    <citation type="journal article" date="2015" name="Nature">
        <title>rRNA introns, odd ribosomes, and small enigmatic genomes across a large radiation of phyla.</title>
        <authorList>
            <person name="Brown C.T."/>
            <person name="Hug L.A."/>
            <person name="Thomas B.C."/>
            <person name="Sharon I."/>
            <person name="Castelle C.J."/>
            <person name="Singh A."/>
            <person name="Wilkins M.J."/>
            <person name="Williams K.H."/>
            <person name="Banfield J.F."/>
        </authorList>
    </citation>
    <scope>NUCLEOTIDE SEQUENCE [LARGE SCALE GENOMIC DNA]</scope>
</reference>
<feature type="transmembrane region" description="Helical" evidence="1">
    <location>
        <begin position="305"/>
        <end position="324"/>
    </location>
</feature>
<dbReference type="STRING" id="1618434.UR52_C0001G0038"/>
<accession>A0A0G0ASA5</accession>
<evidence type="ECO:0000256" key="1">
    <source>
        <dbReference type="SAM" id="Phobius"/>
    </source>
</evidence>
<dbReference type="Proteomes" id="UP000034176">
    <property type="component" value="Unassembled WGS sequence"/>
</dbReference>
<feature type="transmembrane region" description="Helical" evidence="1">
    <location>
        <begin position="6"/>
        <end position="23"/>
    </location>
</feature>
<feature type="transmembrane region" description="Helical" evidence="1">
    <location>
        <begin position="252"/>
        <end position="270"/>
    </location>
</feature>
<organism evidence="2 3">
    <name type="scientific">Candidatus Gottesmanbacteria bacterium GW2011_GWA1_34_13</name>
    <dbReference type="NCBI Taxonomy" id="1618434"/>
    <lineage>
        <taxon>Bacteria</taxon>
        <taxon>Candidatus Gottesmaniibacteriota</taxon>
    </lineage>
</organism>
<dbReference type="EMBL" id="LBPN01000001">
    <property type="protein sequence ID" value="KKP59958.1"/>
    <property type="molecule type" value="Genomic_DNA"/>
</dbReference>
<feature type="transmembrane region" description="Helical" evidence="1">
    <location>
        <begin position="187"/>
        <end position="207"/>
    </location>
</feature>
<keyword evidence="1" id="KW-1133">Transmembrane helix</keyword>
<feature type="transmembrane region" description="Helical" evidence="1">
    <location>
        <begin position="75"/>
        <end position="96"/>
    </location>
</feature>
<sequence>MPVLIFSIFIFILFFKSLFVYFVQDDFYFLAITRIHTFSQFFSLFIPDPNNVWYRPLSSPVFFYLLKLLFGYNPFGFHLIVFVTHVFTIWLLYFFIKTILKNNLIALLSGLFYGIHQLHTVSLSWLATYPFILGPTMLLLTLIFFYKQKIYLSLLFFIFGLLSWEIIVIVPIILILFTILIEKQKKFLRITPFICLSVLLVIVRLVIFKTEVKTNLYSIQFSWEIISLFKFYLLRLVGLPMLITEMPNVEKIITLLLSGFFTIITIYGFYLSYIKRHLQKRIVLFLLLLMIIGIGPFLFLPNHIAPHYLSVALIGYAILSAYGIYEVILNIKHKKIISTIIILIFVINQYIGIDWTYKTHWIFQRAVLAKKLIENNQLIQKIGTEEYFSLGGENGYTALHK</sequence>